<dbReference type="EMBL" id="JACCDE010000013">
    <property type="protein sequence ID" value="NYS78073.1"/>
    <property type="molecule type" value="Genomic_DNA"/>
</dbReference>
<name>A0A7Z0LT97_9GAMM</name>
<sequence length="109" mass="12575">MANRQGITPTYTDSGLSRLYRSHAVEQHAIQSEIRTLVIIAGYACDFLTEGLEALPEDFFTCIEEMKEVMESIDLKSLDFEKRSLTLQRTKRRLEAKATRQHHQKEICS</sequence>
<evidence type="ECO:0000313" key="2">
    <source>
        <dbReference type="Proteomes" id="UP000526892"/>
    </source>
</evidence>
<keyword evidence="2" id="KW-1185">Reference proteome</keyword>
<reference evidence="1 2" key="1">
    <citation type="journal article" date="2003" name="Extremophiles">
        <title>Halomonas glaciei sp. nov. isolated from fast ice of Adelie Land, Antarctica.</title>
        <authorList>
            <person name="Reddy G.S."/>
            <person name="Raghavan P.U."/>
            <person name="Sarita N.B."/>
            <person name="Prakash J.S."/>
            <person name="Nagesh N."/>
            <person name="Delille D."/>
            <person name="Shivaji S."/>
        </authorList>
    </citation>
    <scope>NUCLEOTIDE SEQUENCE [LARGE SCALE GENOMIC DNA]</scope>
    <source>
        <strain evidence="1 2">DD39</strain>
    </source>
</reference>
<dbReference type="AlphaFoldDB" id="A0A7Z0LT97"/>
<proteinExistence type="predicted"/>
<accession>A0A7Z0LT97</accession>
<dbReference type="Proteomes" id="UP000526892">
    <property type="component" value="Unassembled WGS sequence"/>
</dbReference>
<protein>
    <submittedName>
        <fullName evidence="1">Uncharacterized protein</fullName>
    </submittedName>
</protein>
<dbReference type="RefSeq" id="WP_179916018.1">
    <property type="nucleotide sequence ID" value="NZ_JACCDE010000013.1"/>
</dbReference>
<comment type="caution">
    <text evidence="1">The sequence shown here is derived from an EMBL/GenBank/DDBJ whole genome shotgun (WGS) entry which is preliminary data.</text>
</comment>
<gene>
    <name evidence="1" type="ORF">HZS80_10165</name>
</gene>
<organism evidence="1 2">
    <name type="scientific">Vreelandella glaciei</name>
    <dbReference type="NCBI Taxonomy" id="186761"/>
    <lineage>
        <taxon>Bacteria</taxon>
        <taxon>Pseudomonadati</taxon>
        <taxon>Pseudomonadota</taxon>
        <taxon>Gammaproteobacteria</taxon>
        <taxon>Oceanospirillales</taxon>
        <taxon>Halomonadaceae</taxon>
        <taxon>Vreelandella</taxon>
    </lineage>
</organism>
<evidence type="ECO:0000313" key="1">
    <source>
        <dbReference type="EMBL" id="NYS78073.1"/>
    </source>
</evidence>